<evidence type="ECO:0000256" key="1">
    <source>
        <dbReference type="SAM" id="MobiDB-lite"/>
    </source>
</evidence>
<evidence type="ECO:0000313" key="4">
    <source>
        <dbReference type="Proteomes" id="UP000305673"/>
    </source>
</evidence>
<dbReference type="InterPro" id="IPR006675">
    <property type="entry name" value="HDIG_dom"/>
</dbReference>
<feature type="compositionally biased region" description="Pro residues" evidence="1">
    <location>
        <begin position="1"/>
        <end position="10"/>
    </location>
</feature>
<accession>A0ABX6PP53</accession>
<dbReference type="EMBL" id="CP054022">
    <property type="protein sequence ID" value="QKK20467.1"/>
    <property type="molecule type" value="Genomic_DNA"/>
</dbReference>
<feature type="domain" description="HD" evidence="2">
    <location>
        <begin position="84"/>
        <end position="194"/>
    </location>
</feature>
<dbReference type="RefSeq" id="WP_138330966.1">
    <property type="nucleotide sequence ID" value="NZ_CP054022.1"/>
</dbReference>
<name>A0ABX6PP53_9HYPH</name>
<dbReference type="SUPFAM" id="SSF109604">
    <property type="entry name" value="HD-domain/PDEase-like"/>
    <property type="match status" value="1"/>
</dbReference>
<dbReference type="Gene3D" id="1.10.3210.10">
    <property type="entry name" value="Hypothetical protein af1432"/>
    <property type="match status" value="1"/>
</dbReference>
<feature type="region of interest" description="Disordered" evidence="1">
    <location>
        <begin position="1"/>
        <end position="20"/>
    </location>
</feature>
<dbReference type="NCBIfam" id="TIGR00277">
    <property type="entry name" value="HDIG"/>
    <property type="match status" value="1"/>
</dbReference>
<organism evidence="3 4">
    <name type="scientific">Rhizobium indicum</name>
    <dbReference type="NCBI Taxonomy" id="2583231"/>
    <lineage>
        <taxon>Bacteria</taxon>
        <taxon>Pseudomonadati</taxon>
        <taxon>Pseudomonadota</taxon>
        <taxon>Alphaproteobacteria</taxon>
        <taxon>Hyphomicrobiales</taxon>
        <taxon>Rhizobiaceae</taxon>
        <taxon>Rhizobium/Agrobacterium group</taxon>
        <taxon>Rhizobium</taxon>
    </lineage>
</organism>
<geneLocation type="plasmid" evidence="3 4">
    <name>pPR12A201</name>
</geneLocation>
<proteinExistence type="predicted"/>
<dbReference type="InterPro" id="IPR006674">
    <property type="entry name" value="HD_domain"/>
</dbReference>
<dbReference type="Proteomes" id="UP000305673">
    <property type="component" value="Plasmid pPR12A201"/>
</dbReference>
<evidence type="ECO:0000259" key="2">
    <source>
        <dbReference type="Pfam" id="PF01966"/>
    </source>
</evidence>
<dbReference type="InterPro" id="IPR003607">
    <property type="entry name" value="HD/PDEase_dom"/>
</dbReference>
<gene>
    <name evidence="3" type="ORF">FFM53_029235</name>
</gene>
<sequence>MEPISSPPANTPAAKQGRPITDDLRERVLRDLPEIAEIANDDLRTKVIEAWAFALAGSSYESLIDMPACGVPGIFEAKGGNQTDHLRAVTRQAILVADDYIKNFPLLDIDRDLVIAGALCHDIGKPWEFDPLNRQRWKSSPHTGRPAIRHPAYGVHICLSVGLPEEVAHVAAAHSAEGNMVARSIENAIIHAVDEAYWQVMTAGNQVDPETIPAVYRRP</sequence>
<protein>
    <submittedName>
        <fullName evidence="3">HDIG domain-containing protein</fullName>
    </submittedName>
</protein>
<dbReference type="Pfam" id="PF01966">
    <property type="entry name" value="HD"/>
    <property type="match status" value="1"/>
</dbReference>
<dbReference type="CDD" id="cd00077">
    <property type="entry name" value="HDc"/>
    <property type="match status" value="1"/>
</dbReference>
<keyword evidence="4" id="KW-1185">Reference proteome</keyword>
<reference evidence="3 4" key="1">
    <citation type="submission" date="2020-05" db="EMBL/GenBank/DDBJ databases">
        <title>Genome sequences of pea root nodulating Rhizobium spp.</title>
        <authorList>
            <person name="Rahi P."/>
        </authorList>
    </citation>
    <scope>NUCLEOTIDE SEQUENCE [LARGE SCALE GENOMIC DNA]</scope>
    <source>
        <strain evidence="4">JKLM 12A2</strain>
        <plasmid evidence="3 4">pPR12A201</plasmid>
    </source>
</reference>
<keyword evidence="3" id="KW-0614">Plasmid</keyword>
<evidence type="ECO:0000313" key="3">
    <source>
        <dbReference type="EMBL" id="QKK20467.1"/>
    </source>
</evidence>